<comment type="caution">
    <text evidence="2">The sequence shown here is derived from an EMBL/GenBank/DDBJ whole genome shotgun (WGS) entry which is preliminary data.</text>
</comment>
<dbReference type="Proteomes" id="UP000498740">
    <property type="component" value="Unassembled WGS sequence"/>
</dbReference>
<organism evidence="2 3">
    <name type="scientific">Streptomyces microflavus</name>
    <name type="common">Streptomyces lipmanii</name>
    <dbReference type="NCBI Taxonomy" id="1919"/>
    <lineage>
        <taxon>Bacteria</taxon>
        <taxon>Bacillati</taxon>
        <taxon>Actinomycetota</taxon>
        <taxon>Actinomycetes</taxon>
        <taxon>Kitasatosporales</taxon>
        <taxon>Streptomycetaceae</taxon>
        <taxon>Streptomyces</taxon>
    </lineage>
</organism>
<reference evidence="2 3" key="1">
    <citation type="submission" date="2020-05" db="EMBL/GenBank/DDBJ databases">
        <title>Whole genome shotgun sequence of Streptomyces microflavus NBRC 13062.</title>
        <authorList>
            <person name="Komaki H."/>
            <person name="Tamura T."/>
        </authorList>
    </citation>
    <scope>NUCLEOTIDE SEQUENCE [LARGE SCALE GENOMIC DNA]</scope>
    <source>
        <strain evidence="2 3">NBRC 13062</strain>
    </source>
</reference>
<feature type="region of interest" description="Disordered" evidence="1">
    <location>
        <begin position="32"/>
        <end position="58"/>
    </location>
</feature>
<accession>A0A7J0CY87</accession>
<dbReference type="AlphaFoldDB" id="A0A7J0CY87"/>
<sequence length="129" mass="14021">MLKQIRRGHTSQPVHAIQPLTGLLLTVETAQTPLTLPNRAESKTAPPGGGRLQDVPLTNRRPDVTVYRAETWEPSDPLALGSVLCLLVVTPARHPAPQRKGRWERAGGTGCGWPRCYRAGTPAPHGLLR</sequence>
<proteinExistence type="predicted"/>
<protein>
    <submittedName>
        <fullName evidence="2">Uncharacterized protein</fullName>
    </submittedName>
</protein>
<evidence type="ECO:0000313" key="3">
    <source>
        <dbReference type="Proteomes" id="UP000498740"/>
    </source>
</evidence>
<evidence type="ECO:0000256" key="1">
    <source>
        <dbReference type="SAM" id="MobiDB-lite"/>
    </source>
</evidence>
<evidence type="ECO:0000313" key="2">
    <source>
        <dbReference type="EMBL" id="GFN06717.1"/>
    </source>
</evidence>
<name>A0A7J0CY87_STRMI</name>
<dbReference type="EMBL" id="BLWD01000001">
    <property type="protein sequence ID" value="GFN06717.1"/>
    <property type="molecule type" value="Genomic_DNA"/>
</dbReference>
<gene>
    <name evidence="2" type="ORF">Smic_52730</name>
</gene>